<sequence length="191" mass="21046">MSNCLKPQQGTVLNVPSIKYRRPFGFFSITSAIVGDIKMEYEKPSSIMALPVSLRSLDSSEFHHGGKLFFAFVIGQETSKAFLRTLLKFSSILSRPAMESSTAGIVLTPLSGLGGGSEIFISMSREFVASTTSASRFCRTVHLHFCVPDSKEEPVPCFLELNGARLGDSQDKARVAIALFQHFVCFRGHFR</sequence>
<organism evidence="1 2">
    <name type="scientific">Lucilia cuprina</name>
    <name type="common">Green bottle fly</name>
    <name type="synonym">Australian sheep blowfly</name>
    <dbReference type="NCBI Taxonomy" id="7375"/>
    <lineage>
        <taxon>Eukaryota</taxon>
        <taxon>Metazoa</taxon>
        <taxon>Ecdysozoa</taxon>
        <taxon>Arthropoda</taxon>
        <taxon>Hexapoda</taxon>
        <taxon>Insecta</taxon>
        <taxon>Pterygota</taxon>
        <taxon>Neoptera</taxon>
        <taxon>Endopterygota</taxon>
        <taxon>Diptera</taxon>
        <taxon>Brachycera</taxon>
        <taxon>Muscomorpha</taxon>
        <taxon>Oestroidea</taxon>
        <taxon>Calliphoridae</taxon>
        <taxon>Luciliinae</taxon>
        <taxon>Lucilia</taxon>
    </lineage>
</organism>
<evidence type="ECO:0000313" key="1">
    <source>
        <dbReference type="EMBL" id="KNC31341.1"/>
    </source>
</evidence>
<dbReference type="AlphaFoldDB" id="A0A0L0CGH3"/>
<name>A0A0L0CGH3_LUCCU</name>
<keyword evidence="2" id="KW-1185">Reference proteome</keyword>
<dbReference type="EMBL" id="JRES01000432">
    <property type="protein sequence ID" value="KNC31341.1"/>
    <property type="molecule type" value="Genomic_DNA"/>
</dbReference>
<protein>
    <submittedName>
        <fullName evidence="1">Uncharacterized protein</fullName>
    </submittedName>
</protein>
<proteinExistence type="predicted"/>
<gene>
    <name evidence="1" type="ORF">FF38_10446</name>
</gene>
<comment type="caution">
    <text evidence="1">The sequence shown here is derived from an EMBL/GenBank/DDBJ whole genome shotgun (WGS) entry which is preliminary data.</text>
</comment>
<dbReference type="Proteomes" id="UP000037069">
    <property type="component" value="Unassembled WGS sequence"/>
</dbReference>
<reference evidence="1 2" key="1">
    <citation type="journal article" date="2015" name="Nat. Commun.">
        <title>Lucilia cuprina genome unlocks parasitic fly biology to underpin future interventions.</title>
        <authorList>
            <person name="Anstead C.A."/>
            <person name="Korhonen P.K."/>
            <person name="Young N.D."/>
            <person name="Hall R.S."/>
            <person name="Jex A.R."/>
            <person name="Murali S.C."/>
            <person name="Hughes D.S."/>
            <person name="Lee S.F."/>
            <person name="Perry T."/>
            <person name="Stroehlein A.J."/>
            <person name="Ansell B.R."/>
            <person name="Breugelmans B."/>
            <person name="Hofmann A."/>
            <person name="Qu J."/>
            <person name="Dugan S."/>
            <person name="Lee S.L."/>
            <person name="Chao H."/>
            <person name="Dinh H."/>
            <person name="Han Y."/>
            <person name="Doddapaneni H.V."/>
            <person name="Worley K.C."/>
            <person name="Muzny D.M."/>
            <person name="Ioannidis P."/>
            <person name="Waterhouse R.M."/>
            <person name="Zdobnov E.M."/>
            <person name="James P.J."/>
            <person name="Bagnall N.H."/>
            <person name="Kotze A.C."/>
            <person name="Gibbs R.A."/>
            <person name="Richards S."/>
            <person name="Batterham P."/>
            <person name="Gasser R.B."/>
        </authorList>
    </citation>
    <scope>NUCLEOTIDE SEQUENCE [LARGE SCALE GENOMIC DNA]</scope>
    <source>
        <strain evidence="1 2">LS</strain>
        <tissue evidence="1">Full body</tissue>
    </source>
</reference>
<evidence type="ECO:0000313" key="2">
    <source>
        <dbReference type="Proteomes" id="UP000037069"/>
    </source>
</evidence>
<accession>A0A0L0CGH3</accession>